<dbReference type="InterPro" id="IPR007337">
    <property type="entry name" value="RelB/DinJ"/>
</dbReference>
<evidence type="ECO:0000256" key="2">
    <source>
        <dbReference type="ARBA" id="ARBA00022649"/>
    </source>
</evidence>
<dbReference type="NCBIfam" id="TIGR02384">
    <property type="entry name" value="RelB_DinJ"/>
    <property type="match status" value="1"/>
</dbReference>
<evidence type="ECO:0000313" key="4">
    <source>
        <dbReference type="Proteomes" id="UP000231456"/>
    </source>
</evidence>
<comment type="caution">
    <text evidence="3">The sequence shown here is derived from an EMBL/GenBank/DDBJ whole genome shotgun (WGS) entry which is preliminary data.</text>
</comment>
<dbReference type="PANTHER" id="PTHR38781:SF1">
    <property type="entry name" value="ANTITOXIN DINJ-RELATED"/>
    <property type="match status" value="1"/>
</dbReference>
<dbReference type="AlphaFoldDB" id="A0A2M8F9F2"/>
<comment type="similarity">
    <text evidence="1">Belongs to the RelB/DinJ antitoxin family.</text>
</comment>
<gene>
    <name evidence="3" type="ORF">CO030_03245</name>
</gene>
<sequence>MKKEVVQIRVDSQVKKKANKIFSAVGVDFSTGVRMYLNQVILRQGIPFSVLTENGFSEEKETELLRELAETKKMYERGELTAHTTVASLKKDLLS</sequence>
<proteinExistence type="inferred from homology"/>
<dbReference type="InterPro" id="IPR013321">
    <property type="entry name" value="Arc_rbn_hlx_hlx"/>
</dbReference>
<dbReference type="Pfam" id="PF04221">
    <property type="entry name" value="RelB"/>
    <property type="match status" value="1"/>
</dbReference>
<protein>
    <recommendedName>
        <fullName evidence="5">Type II toxin-antitoxin system antitoxin, RelB/DinJ family</fullName>
    </recommendedName>
</protein>
<accession>A0A2M8F9F2</accession>
<evidence type="ECO:0008006" key="5">
    <source>
        <dbReference type="Google" id="ProtNLM"/>
    </source>
</evidence>
<keyword evidence="2" id="KW-1277">Toxin-antitoxin system</keyword>
<evidence type="ECO:0000313" key="3">
    <source>
        <dbReference type="EMBL" id="PJC52363.1"/>
    </source>
</evidence>
<dbReference type="GO" id="GO:0006351">
    <property type="term" value="P:DNA-templated transcription"/>
    <property type="evidence" value="ECO:0007669"/>
    <property type="project" value="TreeGrafter"/>
</dbReference>
<organism evidence="3 4">
    <name type="scientific">Candidatus Magasanikbacteria bacterium CG_4_9_14_0_2_um_filter_42_11</name>
    <dbReference type="NCBI Taxonomy" id="1974643"/>
    <lineage>
        <taxon>Bacteria</taxon>
        <taxon>Candidatus Magasanikiibacteriota</taxon>
    </lineage>
</organism>
<dbReference type="GO" id="GO:0006355">
    <property type="term" value="P:regulation of DNA-templated transcription"/>
    <property type="evidence" value="ECO:0007669"/>
    <property type="project" value="InterPro"/>
</dbReference>
<dbReference type="EMBL" id="PFRH01000105">
    <property type="protein sequence ID" value="PJC52363.1"/>
    <property type="molecule type" value="Genomic_DNA"/>
</dbReference>
<reference evidence="4" key="1">
    <citation type="submission" date="2017-09" db="EMBL/GenBank/DDBJ databases">
        <title>Depth-based differentiation of microbial function through sediment-hosted aquifers and enrichment of novel symbionts in the deep terrestrial subsurface.</title>
        <authorList>
            <person name="Probst A.J."/>
            <person name="Ladd B."/>
            <person name="Jarett J.K."/>
            <person name="Geller-Mcgrath D.E."/>
            <person name="Sieber C.M.K."/>
            <person name="Emerson J.B."/>
            <person name="Anantharaman K."/>
            <person name="Thomas B.C."/>
            <person name="Malmstrom R."/>
            <person name="Stieglmeier M."/>
            <person name="Klingl A."/>
            <person name="Woyke T."/>
            <person name="Ryan C.M."/>
            <person name="Banfield J.F."/>
        </authorList>
    </citation>
    <scope>NUCLEOTIDE SEQUENCE [LARGE SCALE GENOMIC DNA]</scope>
</reference>
<dbReference type="PANTHER" id="PTHR38781">
    <property type="entry name" value="ANTITOXIN DINJ-RELATED"/>
    <property type="match status" value="1"/>
</dbReference>
<dbReference type="Gene3D" id="1.10.1220.10">
    <property type="entry name" value="Met repressor-like"/>
    <property type="match status" value="1"/>
</dbReference>
<evidence type="ECO:0000256" key="1">
    <source>
        <dbReference type="ARBA" id="ARBA00010562"/>
    </source>
</evidence>
<dbReference type="Proteomes" id="UP000231456">
    <property type="component" value="Unassembled WGS sequence"/>
</dbReference>
<name>A0A2M8F9F2_9BACT</name>